<accession>A0A329RL16</accession>
<comment type="caution">
    <text evidence="1">The sequence shown here is derived from an EMBL/GenBank/DDBJ whole genome shotgun (WGS) entry which is preliminary data.</text>
</comment>
<reference evidence="1 2" key="1">
    <citation type="submission" date="2018-01" db="EMBL/GenBank/DDBJ databases">
        <title>Draft genome of the strawberry crown rot pathogen Phytophthora cactorum.</title>
        <authorList>
            <person name="Armitage A.D."/>
            <person name="Lysoe E."/>
            <person name="Nellist C.F."/>
            <person name="Harrison R.J."/>
            <person name="Brurberg M.B."/>
        </authorList>
    </citation>
    <scope>NUCLEOTIDE SEQUENCE [LARGE SCALE GENOMIC DNA]</scope>
    <source>
        <strain evidence="1 2">10300</strain>
    </source>
</reference>
<dbReference type="Proteomes" id="UP000251314">
    <property type="component" value="Unassembled WGS sequence"/>
</dbReference>
<dbReference type="OrthoDB" id="10294291at2759"/>
<dbReference type="EMBL" id="MJFZ01000750">
    <property type="protein sequence ID" value="RAW25435.1"/>
    <property type="molecule type" value="Genomic_DNA"/>
</dbReference>
<evidence type="ECO:0000313" key="2">
    <source>
        <dbReference type="Proteomes" id="UP000251314"/>
    </source>
</evidence>
<dbReference type="AlphaFoldDB" id="A0A329RL16"/>
<organism evidence="1 2">
    <name type="scientific">Phytophthora cactorum</name>
    <dbReference type="NCBI Taxonomy" id="29920"/>
    <lineage>
        <taxon>Eukaryota</taxon>
        <taxon>Sar</taxon>
        <taxon>Stramenopiles</taxon>
        <taxon>Oomycota</taxon>
        <taxon>Peronosporomycetes</taxon>
        <taxon>Peronosporales</taxon>
        <taxon>Peronosporaceae</taxon>
        <taxon>Phytophthora</taxon>
    </lineage>
</organism>
<gene>
    <name evidence="1" type="ORF">PC110_g18149</name>
</gene>
<protein>
    <submittedName>
        <fullName evidence="1">Uncharacterized protein</fullName>
    </submittedName>
</protein>
<keyword evidence="2" id="KW-1185">Reference proteome</keyword>
<name>A0A329RL16_9STRA</name>
<sequence>MEVFFVRFISMKPFEEQGLWLFPDGDGDRYRSRTHHPGPSEPRMWQAQVSKQQKSDATLLVVFLTLSLEDGITLDTTPPDYCDRMLDVGKRAEKIVFALLAVRGITSMAPALF</sequence>
<dbReference type="STRING" id="29920.A0A329RL16"/>
<evidence type="ECO:0000313" key="1">
    <source>
        <dbReference type="EMBL" id="RAW25435.1"/>
    </source>
</evidence>
<dbReference type="VEuPathDB" id="FungiDB:PC110_g18149"/>
<proteinExistence type="predicted"/>